<accession>A0A4R2KJL4</accession>
<feature type="domain" description="ABC transporter" evidence="4">
    <location>
        <begin position="5"/>
        <end position="237"/>
    </location>
</feature>
<dbReference type="InterPro" id="IPR051120">
    <property type="entry name" value="ABC_AA/LPS_Transport"/>
</dbReference>
<comment type="caution">
    <text evidence="5">The sequence shown here is derived from an EMBL/GenBank/DDBJ whole genome shotgun (WGS) entry which is preliminary data.</text>
</comment>
<dbReference type="EMBL" id="SLWW01000008">
    <property type="protein sequence ID" value="TCO70776.1"/>
    <property type="molecule type" value="Genomic_DNA"/>
</dbReference>
<dbReference type="Proteomes" id="UP000295142">
    <property type="component" value="Unassembled WGS sequence"/>
</dbReference>
<dbReference type="OrthoDB" id="9806149at2"/>
<keyword evidence="6" id="KW-1185">Reference proteome</keyword>
<dbReference type="Gene3D" id="3.40.50.300">
    <property type="entry name" value="P-loop containing nucleotide triphosphate hydrolases"/>
    <property type="match status" value="1"/>
</dbReference>
<evidence type="ECO:0000259" key="4">
    <source>
        <dbReference type="PROSITE" id="PS50893"/>
    </source>
</evidence>
<dbReference type="GO" id="GO:0016887">
    <property type="term" value="F:ATP hydrolysis activity"/>
    <property type="evidence" value="ECO:0007669"/>
    <property type="project" value="InterPro"/>
</dbReference>
<evidence type="ECO:0000256" key="3">
    <source>
        <dbReference type="ARBA" id="ARBA00022840"/>
    </source>
</evidence>
<dbReference type="PROSITE" id="PS50893">
    <property type="entry name" value="ABC_TRANSPORTER_2"/>
    <property type="match status" value="1"/>
</dbReference>
<evidence type="ECO:0000256" key="1">
    <source>
        <dbReference type="ARBA" id="ARBA00022448"/>
    </source>
</evidence>
<protein>
    <submittedName>
        <fullName evidence="5">Amino acid/amide ABC transporter ATP-binding protein 1 (HAAT family)</fullName>
    </submittedName>
</protein>
<dbReference type="InterPro" id="IPR003593">
    <property type="entry name" value="AAA+_ATPase"/>
</dbReference>
<reference evidence="5 6" key="1">
    <citation type="submission" date="2019-03" db="EMBL/GenBank/DDBJ databases">
        <title>Genomic Encyclopedia of Type Strains, Phase IV (KMG-IV): sequencing the most valuable type-strain genomes for metagenomic binning, comparative biology and taxonomic classification.</title>
        <authorList>
            <person name="Goeker M."/>
        </authorList>
    </citation>
    <scope>NUCLEOTIDE SEQUENCE [LARGE SCALE GENOMIC DNA]</scope>
    <source>
        <strain evidence="5 6">DSM 4868</strain>
    </source>
</reference>
<sequence>MSALLSTRALSKSFGGLRAVHEVDFDLAPGEIRALIGPNGAGKTTFVSMLIGRVAPTSGSIAFDGRDITRLPAHARVALGMAYTFQITSVFARLEVAENVALAARRRLGRDRAAVARESAAALDRVGLGAHAGALPGDLSYGHQRLLELAMGLAQRPRLLILDEPTQGLADSEIEAFKVLIRDLAGETTILLIEHNMGVVMELAHRITVLNFGEVLAEGSPAEIHASAAVQTAYLGTGADA</sequence>
<keyword evidence="3 5" id="KW-0067">ATP-binding</keyword>
<evidence type="ECO:0000313" key="6">
    <source>
        <dbReference type="Proteomes" id="UP000295142"/>
    </source>
</evidence>
<dbReference type="RefSeq" id="WP_132544660.1">
    <property type="nucleotide sequence ID" value="NZ_SLWW01000008.1"/>
</dbReference>
<dbReference type="GO" id="GO:0005524">
    <property type="term" value="F:ATP binding"/>
    <property type="evidence" value="ECO:0007669"/>
    <property type="project" value="UniProtKB-KW"/>
</dbReference>
<evidence type="ECO:0000313" key="5">
    <source>
        <dbReference type="EMBL" id="TCO70776.1"/>
    </source>
</evidence>
<dbReference type="SUPFAM" id="SSF52540">
    <property type="entry name" value="P-loop containing nucleoside triphosphate hydrolases"/>
    <property type="match status" value="1"/>
</dbReference>
<dbReference type="InterPro" id="IPR003439">
    <property type="entry name" value="ABC_transporter-like_ATP-bd"/>
</dbReference>
<name>A0A4R2KJL4_9RHOB</name>
<dbReference type="GO" id="GO:0005886">
    <property type="term" value="C:plasma membrane"/>
    <property type="evidence" value="ECO:0007669"/>
    <property type="project" value="TreeGrafter"/>
</dbReference>
<keyword evidence="2" id="KW-0547">Nucleotide-binding</keyword>
<dbReference type="InterPro" id="IPR027417">
    <property type="entry name" value="P-loop_NTPase"/>
</dbReference>
<dbReference type="Pfam" id="PF00005">
    <property type="entry name" value="ABC_tran"/>
    <property type="match status" value="1"/>
</dbReference>
<keyword evidence="1" id="KW-0813">Transport</keyword>
<dbReference type="CDD" id="cd03219">
    <property type="entry name" value="ABC_Mj1267_LivG_branched"/>
    <property type="match status" value="1"/>
</dbReference>
<organism evidence="5 6">
    <name type="scientific">Rhodovulum euryhalinum</name>
    <dbReference type="NCBI Taxonomy" id="35805"/>
    <lineage>
        <taxon>Bacteria</taxon>
        <taxon>Pseudomonadati</taxon>
        <taxon>Pseudomonadota</taxon>
        <taxon>Alphaproteobacteria</taxon>
        <taxon>Rhodobacterales</taxon>
        <taxon>Paracoccaceae</taxon>
        <taxon>Rhodovulum</taxon>
    </lineage>
</organism>
<evidence type="ECO:0000256" key="2">
    <source>
        <dbReference type="ARBA" id="ARBA00022741"/>
    </source>
</evidence>
<gene>
    <name evidence="5" type="ORF">EV655_10817</name>
</gene>
<dbReference type="InterPro" id="IPR032823">
    <property type="entry name" value="BCA_ABC_TP_C"/>
</dbReference>
<dbReference type="PANTHER" id="PTHR45772">
    <property type="entry name" value="CONSERVED COMPONENT OF ABC TRANSPORTER FOR NATURAL AMINO ACIDS-RELATED"/>
    <property type="match status" value="1"/>
</dbReference>
<dbReference type="SMART" id="SM00382">
    <property type="entry name" value="AAA"/>
    <property type="match status" value="1"/>
</dbReference>
<proteinExistence type="predicted"/>
<dbReference type="PANTHER" id="PTHR45772:SF2">
    <property type="entry name" value="ABC TRANSPORTER ATP-BINDING PROTEIN"/>
    <property type="match status" value="1"/>
</dbReference>
<dbReference type="Pfam" id="PF12399">
    <property type="entry name" value="BCA_ABC_TP_C"/>
    <property type="match status" value="1"/>
</dbReference>
<dbReference type="AlphaFoldDB" id="A0A4R2KJL4"/>